<dbReference type="HOGENOM" id="CLU_339142_0_0_10"/>
<evidence type="ECO:0000313" key="8">
    <source>
        <dbReference type="EMBL" id="AFN74569.1"/>
    </source>
</evidence>
<dbReference type="PROSITE" id="PS50113">
    <property type="entry name" value="PAC"/>
    <property type="match status" value="2"/>
</dbReference>
<dbReference type="CDD" id="cd00130">
    <property type="entry name" value="PAS"/>
    <property type="match status" value="5"/>
</dbReference>
<dbReference type="PANTHER" id="PTHR43304">
    <property type="entry name" value="PHYTOCHROME-LIKE PROTEIN CPH1"/>
    <property type="match status" value="1"/>
</dbReference>
<dbReference type="EC" id="2.7.13.3" evidence="2"/>
<proteinExistence type="predicted"/>
<dbReference type="PROSITE" id="PS50112">
    <property type="entry name" value="PAS"/>
    <property type="match status" value="4"/>
</dbReference>
<dbReference type="PATRIC" id="fig|1191523.3.peg.1419"/>
<dbReference type="Gene3D" id="3.30.450.40">
    <property type="match status" value="1"/>
</dbReference>
<dbReference type="AlphaFoldDB" id="I6ZR80"/>
<dbReference type="NCBIfam" id="TIGR00229">
    <property type="entry name" value="sensory_box"/>
    <property type="match status" value="5"/>
</dbReference>
<evidence type="ECO:0000256" key="5">
    <source>
        <dbReference type="ARBA" id="ARBA00022777"/>
    </source>
</evidence>
<keyword evidence="5" id="KW-0418">Kinase</keyword>
<dbReference type="eggNOG" id="COG5002">
    <property type="taxonomic scope" value="Bacteria"/>
</dbReference>
<dbReference type="Pfam" id="PF08448">
    <property type="entry name" value="PAS_4"/>
    <property type="match status" value="1"/>
</dbReference>
<dbReference type="InterPro" id="IPR052162">
    <property type="entry name" value="Sensor_kinase/Photoreceptor"/>
</dbReference>
<comment type="catalytic activity">
    <reaction evidence="1">
        <text>ATP + protein L-histidine = ADP + protein N-phospho-L-histidine.</text>
        <dbReference type="EC" id="2.7.13.3"/>
    </reaction>
</comment>
<evidence type="ECO:0000256" key="4">
    <source>
        <dbReference type="ARBA" id="ARBA00022679"/>
    </source>
</evidence>
<dbReference type="SMART" id="SM00091">
    <property type="entry name" value="PAS"/>
    <property type="match status" value="5"/>
</dbReference>
<dbReference type="STRING" id="1191523.MROS_1332"/>
<keyword evidence="4" id="KW-0808">Transferase</keyword>
<reference evidence="8 9" key="1">
    <citation type="journal article" date="2013" name="PLoS ONE">
        <title>Genomic analysis of Melioribacter roseus, facultatively anaerobic organotrophic bacterium representing a novel deep lineage within Bacteriodetes/Chlorobi group.</title>
        <authorList>
            <person name="Kadnikov V.V."/>
            <person name="Mardanov A.V."/>
            <person name="Podosokorskaya O.A."/>
            <person name="Gavrilov S.N."/>
            <person name="Kublanov I.V."/>
            <person name="Beletsky A.V."/>
            <person name="Bonch-Osmolovskaya E.A."/>
            <person name="Ravin N.V."/>
        </authorList>
    </citation>
    <scope>NUCLEOTIDE SEQUENCE [LARGE SCALE GENOMIC DNA]</scope>
    <source>
        <strain evidence="9">JCM 17771 / P3M-2</strain>
    </source>
</reference>
<dbReference type="Gene3D" id="3.30.450.20">
    <property type="entry name" value="PAS domain"/>
    <property type="match status" value="5"/>
</dbReference>
<dbReference type="InterPro" id="IPR000700">
    <property type="entry name" value="PAS-assoc_C"/>
</dbReference>
<dbReference type="Pfam" id="PF13188">
    <property type="entry name" value="PAS_8"/>
    <property type="match status" value="1"/>
</dbReference>
<dbReference type="InterPro" id="IPR013656">
    <property type="entry name" value="PAS_4"/>
</dbReference>
<dbReference type="InterPro" id="IPR001610">
    <property type="entry name" value="PAC"/>
</dbReference>
<sequence>MKFDDLLPDKKTPAKHKTSKGKLIDVKIAEEEIEINGRKFLLIQVCDFTEESHALDKLFLSEEKLRTTLYSIGDGVIVTDDKGRVTIMNPVAEKLTGWKEKDAKAKKLDSVFRIVNEFSRKNADNPVKRVLREGAVVGLANHTLLISKDGKEYPILDCAAPIKNSQGKLTGVVLVFRDQSKEREAQRKIEEARKLSDGIVETIREPLVILDKNFRIIRANKAFYSKFDTKPENVEGKIFFDIENKSWNIPELKRLLKKILPQNTSFNDFVVEHNFTRIGKKTMLLNARRIYRDGNKTEMILLAIEDITNRKESEEKIKKYNRLYEVLSNINQSIVRIDDERKLLKTITEIAVSKGDFKLAWLGKRDGNLLKEASKAGRDELFPYDKIDIDKADSNLLKDVLLKKEKKILNSPREYKKDKYLRKAAENGAKACALLPITPNDDSWGALILVSDQLEFFDAEEIKLLDELTLDISFALDYYRKEKERLAAEKIIRDNEALYRTLLESSEDSIYLVDPEGNYLYMNNKYLSRLGKTHAEVIGKHYSEFHTPEGTDEFLDRINYVIANRKPVTYEYKSNRDGRYFIRTLSPACDKIHNTVNAVTIISKDITERRITELQLKESEEKFRKLAESTNTAIFIYRNTKFVYANRATEILTGYNAEELYKMNFWDVVHTDDRELIIERGMARLRGEKVPAQYEFRVIRRDGEIRWISFTATIIEYQGDTAAIGTAFDITDKKIAEEALKESEERFRAIFENLTVGVYRAKTDGRLIMVNPSFVEMLGCESVDDVLKNHTIWDFCSDTERREQFYRILLEEGIVYRFEEVWKKKDGTLINVKESARA</sequence>
<dbReference type="Pfam" id="PF13426">
    <property type="entry name" value="PAS_9"/>
    <property type="match status" value="2"/>
</dbReference>
<dbReference type="SMART" id="SM00086">
    <property type="entry name" value="PAC"/>
    <property type="match status" value="2"/>
</dbReference>
<organism evidence="8 9">
    <name type="scientific">Melioribacter roseus (strain DSM 23840 / JCM 17771 / VKM B-2668 / P3M-2)</name>
    <dbReference type="NCBI Taxonomy" id="1191523"/>
    <lineage>
        <taxon>Bacteria</taxon>
        <taxon>Pseudomonadati</taxon>
        <taxon>Ignavibacteriota</taxon>
        <taxon>Ignavibacteria</taxon>
        <taxon>Ignavibacteriales</taxon>
        <taxon>Melioribacteraceae</taxon>
        <taxon>Melioribacter</taxon>
    </lineage>
</organism>
<dbReference type="InterPro" id="IPR000014">
    <property type="entry name" value="PAS"/>
</dbReference>
<feature type="domain" description="PAS" evidence="6">
    <location>
        <begin position="495"/>
        <end position="565"/>
    </location>
</feature>
<dbReference type="SUPFAM" id="SSF55781">
    <property type="entry name" value="GAF domain-like"/>
    <property type="match status" value="1"/>
</dbReference>
<evidence type="ECO:0000259" key="6">
    <source>
        <dbReference type="PROSITE" id="PS50112"/>
    </source>
</evidence>
<gene>
    <name evidence="8" type="ordered locus">MROS_1332</name>
</gene>
<feature type="domain" description="PAC" evidence="7">
    <location>
        <begin position="692"/>
        <end position="742"/>
    </location>
</feature>
<dbReference type="KEGG" id="mro:MROS_1332"/>
<dbReference type="PANTHER" id="PTHR43304:SF1">
    <property type="entry name" value="PAC DOMAIN-CONTAINING PROTEIN"/>
    <property type="match status" value="1"/>
</dbReference>
<dbReference type="InterPro" id="IPR035965">
    <property type="entry name" value="PAS-like_dom_sf"/>
</dbReference>
<dbReference type="InterPro" id="IPR013655">
    <property type="entry name" value="PAS_fold_3"/>
</dbReference>
<dbReference type="EMBL" id="CP003557">
    <property type="protein sequence ID" value="AFN74569.1"/>
    <property type="molecule type" value="Genomic_DNA"/>
</dbReference>
<accession>I6ZR80</accession>
<feature type="domain" description="PAC" evidence="7">
    <location>
        <begin position="139"/>
        <end position="191"/>
    </location>
</feature>
<evidence type="ECO:0000256" key="2">
    <source>
        <dbReference type="ARBA" id="ARBA00012438"/>
    </source>
</evidence>
<dbReference type="Pfam" id="PF13185">
    <property type="entry name" value="GAF_2"/>
    <property type="match status" value="1"/>
</dbReference>
<feature type="domain" description="PAS" evidence="6">
    <location>
        <begin position="619"/>
        <end position="688"/>
    </location>
</feature>
<dbReference type="InterPro" id="IPR003018">
    <property type="entry name" value="GAF"/>
</dbReference>
<keyword evidence="9" id="KW-1185">Reference proteome</keyword>
<evidence type="ECO:0000259" key="7">
    <source>
        <dbReference type="PROSITE" id="PS50113"/>
    </source>
</evidence>
<name>I6ZR80_MELRP</name>
<dbReference type="SUPFAM" id="SSF55785">
    <property type="entry name" value="PYP-like sensor domain (PAS domain)"/>
    <property type="match status" value="5"/>
</dbReference>
<dbReference type="Pfam" id="PF08447">
    <property type="entry name" value="PAS_3"/>
    <property type="match status" value="1"/>
</dbReference>
<dbReference type="GO" id="GO:0004673">
    <property type="term" value="F:protein histidine kinase activity"/>
    <property type="evidence" value="ECO:0007669"/>
    <property type="project" value="UniProtKB-EC"/>
</dbReference>
<evidence type="ECO:0000313" key="9">
    <source>
        <dbReference type="Proteomes" id="UP000009011"/>
    </source>
</evidence>
<feature type="domain" description="PAS" evidence="6">
    <location>
        <begin position="61"/>
        <end position="134"/>
    </location>
</feature>
<dbReference type="eggNOG" id="COG2203">
    <property type="taxonomic scope" value="Bacteria"/>
</dbReference>
<dbReference type="InterPro" id="IPR029016">
    <property type="entry name" value="GAF-like_dom_sf"/>
</dbReference>
<protein>
    <recommendedName>
        <fullName evidence="2">histidine kinase</fullName>
        <ecNumber evidence="2">2.7.13.3</ecNumber>
    </recommendedName>
</protein>
<dbReference type="Proteomes" id="UP000009011">
    <property type="component" value="Chromosome"/>
</dbReference>
<evidence type="ECO:0000256" key="3">
    <source>
        <dbReference type="ARBA" id="ARBA00022553"/>
    </source>
</evidence>
<keyword evidence="3" id="KW-0597">Phosphoprotein</keyword>
<dbReference type="eggNOG" id="COG2202">
    <property type="taxonomic scope" value="Bacteria"/>
</dbReference>
<feature type="domain" description="PAS" evidence="6">
    <location>
        <begin position="743"/>
        <end position="779"/>
    </location>
</feature>
<evidence type="ECO:0000256" key="1">
    <source>
        <dbReference type="ARBA" id="ARBA00000085"/>
    </source>
</evidence>